<dbReference type="GO" id="GO:0005509">
    <property type="term" value="F:calcium ion binding"/>
    <property type="evidence" value="ECO:0007669"/>
    <property type="project" value="InterPro"/>
</dbReference>
<dbReference type="SUPFAM" id="SSF88713">
    <property type="entry name" value="Glycoside hydrolase/deacetylase"/>
    <property type="match status" value="1"/>
</dbReference>
<dbReference type="CDD" id="cd11304">
    <property type="entry name" value="Cadherin_repeat"/>
    <property type="match status" value="1"/>
</dbReference>
<sequence length="1133" mass="119315">MMACKGERRDMATTTSIILDGDLSDWRATDRIDSGLGDGYSIYAKSDDQDFVFAMTAPMAIGANTTAWLNTDRNAATGYQVFGFAGGAEYNINFNADGTVSLYKGGAGETLVMAGLQAAWSADRQTVEFRVPKAAIGNPQAIDTLYDVNDSVFLPGNYSAKPFTVFNDTGITADPSHRIAIVWSETTANAYFSKTAYAQLFMAAQSQAMQAGTPFDIITEDDLTNLSTLAKYDSIVFPSFRNVQADKADAIAHTLEQATKQFGIGLVAAGEFMTNAADGSALAGDSYARMKLLFDATRVTGGWPADVTIKAADANHSVLDGYANGETIRDYKGVGWNAFTSVSGTGETIATQTVNGQTYAAAIATHTGGRNVLFSTEAAMADDNLLQKAIDYSVHGSASTGGLRVGLQMTRDAGLFASRIDMDQSQYSDEVKPEDGSAGIYSKLLPILDQWKSLYNFVGSYYVNIGNDPSQQRSTDWSVSAPIYARMMAAGNEIGLHSYTHPEDTNVLTAEQIAYEFGAERAELEKQMSAYLGRQVSLGGAAVPGAPETIATSQEILKHVAYLSGGYTGVGAGYPNAFGYMTPGNAADGKVYLAPNTMFDFSLIEFQKKTVAEAEAEWGKELATLTAHADAPVIVWPWHDYGPAMWTGDAAVKSPYVTSMFTNFIAKAAAAGVEFVTLADLAARIGAFQKASITTTVSGDTITAEVTSAGDTLGTFALDVDGQQAGQVIKSVTGWYAYDANKVFLPKAGGTYAITMGQAADDVTHITDLPMRASLISLSGDGRDLSFSVEGEGKVVIDLKAPGTDWTTVKGATIASQIGEILTIDIGTIGQHDVTVGHVANSGPTITSFGGADTGRMSIAENGTAVTTITATDPDIALGDSIRYSIANKGDGAAFAIDATTGVLKFLNGPDYENPTDLNHDNVYDLTVIATDAKGAVDMQTLSIGVTDVVGITKTGTIFSDTINGTGEQDLLDGSWGNDVLNGLGGNDKLIGGWGNDTLNGGDGDDVLIGGMGKDILTGGAGKDIFRFETASESSTLSSLRDVITDFQSGEDKIDLSAIDANTSIFARGDQAFTFLSKPGAAFTGAGQLRFNYQMVGGKEYTIVEGNTDAFGLADFSIALLGHHNLTAGDFYL</sequence>
<dbReference type="Pfam" id="PF08548">
    <property type="entry name" value="Peptidase_M10_C"/>
    <property type="match status" value="1"/>
</dbReference>
<dbReference type="PROSITE" id="PS00330">
    <property type="entry name" value="HEMOLYSIN_CALCIUM"/>
    <property type="match status" value="3"/>
</dbReference>
<dbReference type="SMART" id="SM00112">
    <property type="entry name" value="CA"/>
    <property type="match status" value="1"/>
</dbReference>
<accession>A0A7T3E619</accession>
<dbReference type="Gene3D" id="2.150.10.10">
    <property type="entry name" value="Serralysin-like metalloprotease, C-terminal"/>
    <property type="match status" value="1"/>
</dbReference>
<organism evidence="6 7">
    <name type="scientific">Sphingomonas paucimobilis</name>
    <name type="common">Pseudomonas paucimobilis</name>
    <dbReference type="NCBI Taxonomy" id="13689"/>
    <lineage>
        <taxon>Bacteria</taxon>
        <taxon>Pseudomonadati</taxon>
        <taxon>Pseudomonadota</taxon>
        <taxon>Alphaproteobacteria</taxon>
        <taxon>Sphingomonadales</taxon>
        <taxon>Sphingomonadaceae</taxon>
        <taxon>Sphingomonas</taxon>
    </lineage>
</organism>
<dbReference type="Gene3D" id="3.40.50.880">
    <property type="match status" value="1"/>
</dbReference>
<evidence type="ECO:0000259" key="5">
    <source>
        <dbReference type="PROSITE" id="PS50268"/>
    </source>
</evidence>
<dbReference type="InterPro" id="IPR002126">
    <property type="entry name" value="Cadherin-like_dom"/>
</dbReference>
<dbReference type="InterPro" id="IPR001343">
    <property type="entry name" value="Hemolysn_Ca-bd"/>
</dbReference>
<dbReference type="GO" id="GO:0005615">
    <property type="term" value="C:extracellular space"/>
    <property type="evidence" value="ECO:0007669"/>
    <property type="project" value="InterPro"/>
</dbReference>
<keyword evidence="3" id="KW-0964">Secreted</keyword>
<dbReference type="InterPro" id="IPR013858">
    <property type="entry name" value="Peptidase_M10B_C"/>
</dbReference>
<comment type="subcellular location">
    <subcellularLocation>
        <location evidence="2">Secreted</location>
    </subcellularLocation>
</comment>
<evidence type="ECO:0000256" key="1">
    <source>
        <dbReference type="ARBA" id="ARBA00001913"/>
    </source>
</evidence>
<dbReference type="Proteomes" id="UP000594836">
    <property type="component" value="Chromosome"/>
</dbReference>
<evidence type="ECO:0000256" key="2">
    <source>
        <dbReference type="ARBA" id="ARBA00004613"/>
    </source>
</evidence>
<dbReference type="EMBL" id="CP065713">
    <property type="protein sequence ID" value="QPT09733.1"/>
    <property type="molecule type" value="Genomic_DNA"/>
</dbReference>
<dbReference type="AlphaFoldDB" id="A0A7T3E619"/>
<dbReference type="InterPro" id="IPR018511">
    <property type="entry name" value="Hemolysin-typ_Ca-bd_CS"/>
</dbReference>
<dbReference type="InterPro" id="IPR050557">
    <property type="entry name" value="RTX_toxin/Mannuronan_C5-epim"/>
</dbReference>
<evidence type="ECO:0000313" key="6">
    <source>
        <dbReference type="EMBL" id="QPT09733.1"/>
    </source>
</evidence>
<keyword evidence="4" id="KW-0677">Repeat</keyword>
<dbReference type="PANTHER" id="PTHR38340:SF1">
    <property type="entry name" value="S-LAYER PROTEIN"/>
    <property type="match status" value="1"/>
</dbReference>
<evidence type="ECO:0000313" key="7">
    <source>
        <dbReference type="Proteomes" id="UP000594836"/>
    </source>
</evidence>
<dbReference type="SUPFAM" id="SSF51120">
    <property type="entry name" value="beta-Roll"/>
    <property type="match status" value="1"/>
</dbReference>
<dbReference type="GO" id="GO:0016020">
    <property type="term" value="C:membrane"/>
    <property type="evidence" value="ECO:0007669"/>
    <property type="project" value="InterPro"/>
</dbReference>
<name>A0A7T3E619_SPHPI</name>
<dbReference type="InterPro" id="IPR029062">
    <property type="entry name" value="Class_I_gatase-like"/>
</dbReference>
<dbReference type="GO" id="GO:0005975">
    <property type="term" value="P:carbohydrate metabolic process"/>
    <property type="evidence" value="ECO:0007669"/>
    <property type="project" value="InterPro"/>
</dbReference>
<reference evidence="6 7" key="1">
    <citation type="submission" date="2020-12" db="EMBL/GenBank/DDBJ databases">
        <title>FDA dAtabase for Regulatory Grade micrObial Sequences (FDA-ARGOS): Supporting development and validation of Infectious Disease Dx tests.</title>
        <authorList>
            <person name="Sproer C."/>
            <person name="Gronow S."/>
            <person name="Severitt S."/>
            <person name="Schroder I."/>
            <person name="Tallon L."/>
            <person name="Sadzewicz L."/>
            <person name="Zhao X."/>
            <person name="Boylan J."/>
            <person name="Ott S."/>
            <person name="Bowen H."/>
            <person name="Vavikolanu K."/>
            <person name="Mehta A."/>
            <person name="Aluvathingal J."/>
            <person name="Nadendla S."/>
            <person name="Lowell S."/>
            <person name="Myers T."/>
            <person name="Yan Y."/>
            <person name="Sichtig H."/>
        </authorList>
    </citation>
    <scope>NUCLEOTIDE SEQUENCE [LARGE SCALE GENOMIC DNA]</scope>
    <source>
        <strain evidence="6 7">FDAARGOS_881</strain>
    </source>
</reference>
<dbReference type="SUPFAM" id="SSF49313">
    <property type="entry name" value="Cadherin-like"/>
    <property type="match status" value="1"/>
</dbReference>
<dbReference type="SUPFAM" id="SSF52317">
    <property type="entry name" value="Class I glutamine amidotransferase-like"/>
    <property type="match status" value="1"/>
</dbReference>
<dbReference type="PANTHER" id="PTHR38340">
    <property type="entry name" value="S-LAYER PROTEIN"/>
    <property type="match status" value="1"/>
</dbReference>
<dbReference type="InterPro" id="IPR011330">
    <property type="entry name" value="Glyco_hydro/deAcase_b/a-brl"/>
</dbReference>
<gene>
    <name evidence="6" type="ORF">I6G38_05630</name>
</gene>
<dbReference type="CDD" id="cd10934">
    <property type="entry name" value="CE4_cadherin_MopE_like_N"/>
    <property type="match status" value="1"/>
</dbReference>
<dbReference type="Gene3D" id="3.20.20.370">
    <property type="entry name" value="Glycoside hydrolase/deacetylase"/>
    <property type="match status" value="1"/>
</dbReference>
<feature type="domain" description="Cadherin" evidence="5">
    <location>
        <begin position="863"/>
        <end position="959"/>
    </location>
</feature>
<evidence type="ECO:0000256" key="4">
    <source>
        <dbReference type="ARBA" id="ARBA00022737"/>
    </source>
</evidence>
<dbReference type="Pfam" id="PF00353">
    <property type="entry name" value="HemolysinCabind"/>
    <property type="match status" value="1"/>
</dbReference>
<proteinExistence type="predicted"/>
<dbReference type="GO" id="GO:0007156">
    <property type="term" value="P:homophilic cell adhesion via plasma membrane adhesion molecules"/>
    <property type="evidence" value="ECO:0007669"/>
    <property type="project" value="InterPro"/>
</dbReference>
<protein>
    <submittedName>
        <fullName evidence="6">Cadherin domain-containing protein</fullName>
    </submittedName>
</protein>
<dbReference type="PROSITE" id="PS50268">
    <property type="entry name" value="CADHERIN_2"/>
    <property type="match status" value="1"/>
</dbReference>
<dbReference type="InterPro" id="IPR011049">
    <property type="entry name" value="Serralysin-like_metalloprot_C"/>
</dbReference>
<dbReference type="Pfam" id="PF00028">
    <property type="entry name" value="Cadherin"/>
    <property type="match status" value="1"/>
</dbReference>
<dbReference type="Gene3D" id="2.60.40.60">
    <property type="entry name" value="Cadherins"/>
    <property type="match status" value="1"/>
</dbReference>
<dbReference type="InterPro" id="IPR015919">
    <property type="entry name" value="Cadherin-like_sf"/>
</dbReference>
<evidence type="ECO:0000256" key="3">
    <source>
        <dbReference type="ARBA" id="ARBA00022525"/>
    </source>
</evidence>
<comment type="cofactor">
    <cofactor evidence="1">
        <name>Ca(2+)</name>
        <dbReference type="ChEBI" id="CHEBI:29108"/>
    </cofactor>
</comment>
<dbReference type="PRINTS" id="PR00313">
    <property type="entry name" value="CABNDNGRPT"/>
</dbReference>